<comment type="caution">
    <text evidence="2">The sequence shown here is derived from an EMBL/GenBank/DDBJ whole genome shotgun (WGS) entry which is preliminary data.</text>
</comment>
<proteinExistence type="predicted"/>
<gene>
    <name evidence="2" type="ORF">Bca52824_071349</name>
</gene>
<evidence type="ECO:0000256" key="1">
    <source>
        <dbReference type="SAM" id="Coils"/>
    </source>
</evidence>
<name>A0A8X7U2Y6_BRACI</name>
<dbReference type="AlphaFoldDB" id="A0A8X7U2Y6"/>
<feature type="coiled-coil region" evidence="1">
    <location>
        <begin position="176"/>
        <end position="213"/>
    </location>
</feature>
<evidence type="ECO:0000313" key="2">
    <source>
        <dbReference type="EMBL" id="KAG2264270.1"/>
    </source>
</evidence>
<reference evidence="2 3" key="1">
    <citation type="submission" date="2020-02" db="EMBL/GenBank/DDBJ databases">
        <authorList>
            <person name="Ma Q."/>
            <person name="Huang Y."/>
            <person name="Song X."/>
            <person name="Pei D."/>
        </authorList>
    </citation>
    <scope>NUCLEOTIDE SEQUENCE [LARGE SCALE GENOMIC DNA]</scope>
    <source>
        <strain evidence="2">Sxm20200214</strain>
        <tissue evidence="2">Leaf</tissue>
    </source>
</reference>
<dbReference type="EMBL" id="JAAMPC010000014">
    <property type="protein sequence ID" value="KAG2264270.1"/>
    <property type="molecule type" value="Genomic_DNA"/>
</dbReference>
<sequence>MEPVIKKPGEHHRIYFRTNFWGTTRFMCTSRQGPNYRHSQSFTAFKQWLFLINFIGLKGSIVALNRFRVGNYFGDFNRIRVFVGVLFSSSVGDGLMLSAIRGTDMEEELRDMKAHKAYISQVDFVANAKGHSQLCPRGSIMKRTVDEVDTYDYLPEKVLHLQRLENGGLHFRQPWVMAVEEEVERLKQRVHDHDKLLRECEALKSQVRRLRAGG</sequence>
<accession>A0A8X7U2Y6</accession>
<keyword evidence="3" id="KW-1185">Reference proteome</keyword>
<evidence type="ECO:0000313" key="3">
    <source>
        <dbReference type="Proteomes" id="UP000886595"/>
    </source>
</evidence>
<organism evidence="2 3">
    <name type="scientific">Brassica carinata</name>
    <name type="common">Ethiopian mustard</name>
    <name type="synonym">Abyssinian cabbage</name>
    <dbReference type="NCBI Taxonomy" id="52824"/>
    <lineage>
        <taxon>Eukaryota</taxon>
        <taxon>Viridiplantae</taxon>
        <taxon>Streptophyta</taxon>
        <taxon>Embryophyta</taxon>
        <taxon>Tracheophyta</taxon>
        <taxon>Spermatophyta</taxon>
        <taxon>Magnoliopsida</taxon>
        <taxon>eudicotyledons</taxon>
        <taxon>Gunneridae</taxon>
        <taxon>Pentapetalae</taxon>
        <taxon>rosids</taxon>
        <taxon>malvids</taxon>
        <taxon>Brassicales</taxon>
        <taxon>Brassicaceae</taxon>
        <taxon>Brassiceae</taxon>
        <taxon>Brassica</taxon>
    </lineage>
</organism>
<protein>
    <submittedName>
        <fullName evidence="2">Uncharacterized protein</fullName>
    </submittedName>
</protein>
<dbReference type="Proteomes" id="UP000886595">
    <property type="component" value="Unassembled WGS sequence"/>
</dbReference>
<keyword evidence="1" id="KW-0175">Coiled coil</keyword>